<evidence type="ECO:0000313" key="5">
    <source>
        <dbReference type="Proteomes" id="UP001500908"/>
    </source>
</evidence>
<dbReference type="SUPFAM" id="SSF48498">
    <property type="entry name" value="Tetracyclin repressor-like, C-terminal domain"/>
    <property type="match status" value="1"/>
</dbReference>
<dbReference type="InterPro" id="IPR050109">
    <property type="entry name" value="HTH-type_TetR-like_transc_reg"/>
</dbReference>
<name>A0ABP7GG73_9ACTN</name>
<reference evidence="5" key="1">
    <citation type="journal article" date="2019" name="Int. J. Syst. Evol. Microbiol.">
        <title>The Global Catalogue of Microorganisms (GCM) 10K type strain sequencing project: providing services to taxonomists for standard genome sequencing and annotation.</title>
        <authorList>
            <consortium name="The Broad Institute Genomics Platform"/>
            <consortium name="The Broad Institute Genome Sequencing Center for Infectious Disease"/>
            <person name="Wu L."/>
            <person name="Ma J."/>
        </authorList>
    </citation>
    <scope>NUCLEOTIDE SEQUENCE [LARGE SCALE GENOMIC DNA]</scope>
    <source>
        <strain evidence="5">JCM 17137</strain>
    </source>
</reference>
<protein>
    <submittedName>
        <fullName evidence="4">TetR/AcrR family transcriptional regulator</fullName>
    </submittedName>
</protein>
<dbReference type="InterPro" id="IPR036271">
    <property type="entry name" value="Tet_transcr_reg_TetR-rel_C_sf"/>
</dbReference>
<dbReference type="Proteomes" id="UP001500908">
    <property type="component" value="Unassembled WGS sequence"/>
</dbReference>
<accession>A0ABP7GG73</accession>
<dbReference type="InterPro" id="IPR001647">
    <property type="entry name" value="HTH_TetR"/>
</dbReference>
<dbReference type="PROSITE" id="PS50977">
    <property type="entry name" value="HTH_TETR_2"/>
    <property type="match status" value="1"/>
</dbReference>
<dbReference type="PANTHER" id="PTHR30055">
    <property type="entry name" value="HTH-TYPE TRANSCRIPTIONAL REGULATOR RUTR"/>
    <property type="match status" value="1"/>
</dbReference>
<dbReference type="InterPro" id="IPR009057">
    <property type="entry name" value="Homeodomain-like_sf"/>
</dbReference>
<comment type="caution">
    <text evidence="4">The sequence shown here is derived from an EMBL/GenBank/DDBJ whole genome shotgun (WGS) entry which is preliminary data.</text>
</comment>
<evidence type="ECO:0000256" key="2">
    <source>
        <dbReference type="PROSITE-ProRule" id="PRU00335"/>
    </source>
</evidence>
<dbReference type="PANTHER" id="PTHR30055:SF200">
    <property type="entry name" value="HTH-TYPE TRANSCRIPTIONAL REPRESSOR BDCR"/>
    <property type="match status" value="1"/>
</dbReference>
<dbReference type="EMBL" id="BAABDD010000045">
    <property type="protein sequence ID" value="GAA3764947.1"/>
    <property type="molecule type" value="Genomic_DNA"/>
</dbReference>
<evidence type="ECO:0000256" key="1">
    <source>
        <dbReference type="ARBA" id="ARBA00023125"/>
    </source>
</evidence>
<dbReference type="PRINTS" id="PR00455">
    <property type="entry name" value="HTHTETR"/>
</dbReference>
<evidence type="ECO:0000259" key="3">
    <source>
        <dbReference type="PROSITE" id="PS50977"/>
    </source>
</evidence>
<keyword evidence="1 2" id="KW-0238">DNA-binding</keyword>
<organism evidence="4 5">
    <name type="scientific">Salinactinospora qingdaonensis</name>
    <dbReference type="NCBI Taxonomy" id="702744"/>
    <lineage>
        <taxon>Bacteria</taxon>
        <taxon>Bacillati</taxon>
        <taxon>Actinomycetota</taxon>
        <taxon>Actinomycetes</taxon>
        <taxon>Streptosporangiales</taxon>
        <taxon>Nocardiopsidaceae</taxon>
        <taxon>Salinactinospora</taxon>
    </lineage>
</organism>
<proteinExistence type="predicted"/>
<evidence type="ECO:0000313" key="4">
    <source>
        <dbReference type="EMBL" id="GAA3764947.1"/>
    </source>
</evidence>
<dbReference type="SUPFAM" id="SSF46689">
    <property type="entry name" value="Homeodomain-like"/>
    <property type="match status" value="1"/>
</dbReference>
<dbReference type="Gene3D" id="1.10.357.10">
    <property type="entry name" value="Tetracycline Repressor, domain 2"/>
    <property type="match status" value="1"/>
</dbReference>
<feature type="DNA-binding region" description="H-T-H motif" evidence="2">
    <location>
        <begin position="44"/>
        <end position="63"/>
    </location>
</feature>
<keyword evidence="5" id="KW-1185">Reference proteome</keyword>
<dbReference type="Pfam" id="PF00440">
    <property type="entry name" value="TetR_N"/>
    <property type="match status" value="1"/>
</dbReference>
<gene>
    <name evidence="4" type="ORF">GCM10022402_47800</name>
</gene>
<sequence>MEVEAQADPETVEGSMSTRLTPAGARVLDVASELFYSEGINTVGVEGIARMAGVTKKTLYDCFGSKDELIAAYLRGRDERWRGWLIDFVERHATTPRQRLLATFDALAQWQRNNPRGCGFVNALAELPSTAHPGHAAIAAHKRWMLDYLRQLTVAAGVSDAETVARRLFLLQEGALAATTGELLSDSQQQAKSAAMVLIDSS</sequence>
<feature type="domain" description="HTH tetR-type" evidence="3">
    <location>
        <begin position="21"/>
        <end position="81"/>
    </location>
</feature>